<proteinExistence type="predicted"/>
<reference evidence="1" key="2">
    <citation type="journal article" date="2015" name="Data Brief">
        <title>Shoot transcriptome of the giant reed, Arundo donax.</title>
        <authorList>
            <person name="Barrero R.A."/>
            <person name="Guerrero F.D."/>
            <person name="Moolhuijzen P."/>
            <person name="Goolsby J.A."/>
            <person name="Tidwell J."/>
            <person name="Bellgard S.E."/>
            <person name="Bellgard M.I."/>
        </authorList>
    </citation>
    <scope>NUCLEOTIDE SEQUENCE</scope>
    <source>
        <tissue evidence="1">Shoot tissue taken approximately 20 cm above the soil surface</tissue>
    </source>
</reference>
<evidence type="ECO:0000313" key="1">
    <source>
        <dbReference type="EMBL" id="JAD31536.1"/>
    </source>
</evidence>
<reference evidence="1" key="1">
    <citation type="submission" date="2014-09" db="EMBL/GenBank/DDBJ databases">
        <authorList>
            <person name="Magalhaes I.L.F."/>
            <person name="Oliveira U."/>
            <person name="Santos F.R."/>
            <person name="Vidigal T.H.D.A."/>
            <person name="Brescovit A.D."/>
            <person name="Santos A.J."/>
        </authorList>
    </citation>
    <scope>NUCLEOTIDE SEQUENCE</scope>
    <source>
        <tissue evidence="1">Shoot tissue taken approximately 20 cm above the soil surface</tissue>
    </source>
</reference>
<dbReference type="AlphaFoldDB" id="A0A0A8YY86"/>
<name>A0A0A8YY86_ARUDO</name>
<accession>A0A0A8YY86</accession>
<organism evidence="1">
    <name type="scientific">Arundo donax</name>
    <name type="common">Giant reed</name>
    <name type="synonym">Donax arundinaceus</name>
    <dbReference type="NCBI Taxonomy" id="35708"/>
    <lineage>
        <taxon>Eukaryota</taxon>
        <taxon>Viridiplantae</taxon>
        <taxon>Streptophyta</taxon>
        <taxon>Embryophyta</taxon>
        <taxon>Tracheophyta</taxon>
        <taxon>Spermatophyta</taxon>
        <taxon>Magnoliopsida</taxon>
        <taxon>Liliopsida</taxon>
        <taxon>Poales</taxon>
        <taxon>Poaceae</taxon>
        <taxon>PACMAD clade</taxon>
        <taxon>Arundinoideae</taxon>
        <taxon>Arundineae</taxon>
        <taxon>Arundo</taxon>
    </lineage>
</organism>
<protein>
    <submittedName>
        <fullName evidence="1">Uncharacterized protein</fullName>
    </submittedName>
</protein>
<dbReference type="EMBL" id="GBRH01266359">
    <property type="protein sequence ID" value="JAD31536.1"/>
    <property type="molecule type" value="Transcribed_RNA"/>
</dbReference>
<sequence>MILLVLAISFFVYLGACFLVAAA</sequence>